<organism evidence="2 3">
    <name type="scientific">Nonomuraea diastatica</name>
    <dbReference type="NCBI Taxonomy" id="1848329"/>
    <lineage>
        <taxon>Bacteria</taxon>
        <taxon>Bacillati</taxon>
        <taxon>Actinomycetota</taxon>
        <taxon>Actinomycetes</taxon>
        <taxon>Streptosporangiales</taxon>
        <taxon>Streptosporangiaceae</taxon>
        <taxon>Nonomuraea</taxon>
    </lineage>
</organism>
<reference evidence="2 3" key="1">
    <citation type="submission" date="2019-03" db="EMBL/GenBank/DDBJ databases">
        <title>Draft genome sequences of novel Actinobacteria.</title>
        <authorList>
            <person name="Sahin N."/>
            <person name="Ay H."/>
            <person name="Saygin H."/>
        </authorList>
    </citation>
    <scope>NUCLEOTIDE SEQUENCE [LARGE SCALE GENOMIC DNA]</scope>
    <source>
        <strain evidence="2 3">KC712</strain>
    </source>
</reference>
<feature type="region of interest" description="Disordered" evidence="1">
    <location>
        <begin position="29"/>
        <end position="57"/>
    </location>
</feature>
<comment type="caution">
    <text evidence="2">The sequence shown here is derived from an EMBL/GenBank/DDBJ whole genome shotgun (WGS) entry which is preliminary data.</text>
</comment>
<evidence type="ECO:0000313" key="3">
    <source>
        <dbReference type="Proteomes" id="UP000294543"/>
    </source>
</evidence>
<keyword evidence="3" id="KW-1185">Reference proteome</keyword>
<feature type="compositionally biased region" description="Low complexity" evidence="1">
    <location>
        <begin position="35"/>
        <end position="47"/>
    </location>
</feature>
<gene>
    <name evidence="2" type="ORF">E1294_45000</name>
</gene>
<dbReference type="AlphaFoldDB" id="A0A4R4WDI2"/>
<protein>
    <submittedName>
        <fullName evidence="2">Uncharacterized protein</fullName>
    </submittedName>
</protein>
<dbReference type="Proteomes" id="UP000294543">
    <property type="component" value="Unassembled WGS sequence"/>
</dbReference>
<evidence type="ECO:0000256" key="1">
    <source>
        <dbReference type="SAM" id="MobiDB-lite"/>
    </source>
</evidence>
<dbReference type="EMBL" id="SMKP01000217">
    <property type="protein sequence ID" value="TDD11480.1"/>
    <property type="molecule type" value="Genomic_DNA"/>
</dbReference>
<dbReference type="RefSeq" id="WP_132517770.1">
    <property type="nucleotide sequence ID" value="NZ_SMKP01000217.1"/>
</dbReference>
<proteinExistence type="predicted"/>
<evidence type="ECO:0000313" key="2">
    <source>
        <dbReference type="EMBL" id="TDD11480.1"/>
    </source>
</evidence>
<accession>A0A4R4WDI2</accession>
<sequence length="133" mass="12551">MRITVLAGVSAAIPLAVLPPVPPAVPLAGGPAGPGPVAAGVSGTAPPTADAPLDDQGEGQGKICINVPVDTVAQAFARLVAQGLVLSPAAAAPGVVASTPPPQAAAAPGAAPAPRFLGGGLPKDMPLLEAVPC</sequence>
<name>A0A4R4WDI2_9ACTN</name>